<dbReference type="KEGG" id="lbc:LACBIDRAFT_304937"/>
<feature type="domain" description="XPG-I" evidence="1">
    <location>
        <begin position="88"/>
        <end position="165"/>
    </location>
</feature>
<sequence length="276" mass="29748">MSQCIAAAHANGHIHGPGHLQIFFFKLCKFLRSPITWIFVFDGPNRPTIKRGKVVNGSTTPSWVGPCKTLIECFGFHVHQASAARLVDEILLELYQAPGEAEAKLAKLSSQGIIDLIFTTDGDAFVFGGLCVLRSTSIKNKATEDLDEISLYTADAIEGTEGLTLGGLLLFTLLSGGDYAAGLEGCGELTAHGLAKCGFGDELLTALNTLDDENLTEFLEAWVAGIRDELVSNSQGFLPSRRPGLAATIPPEFPPLNVINFYIRPETSKSFPFSLD</sequence>
<dbReference type="InterPro" id="IPR029060">
    <property type="entry name" value="PIN-like_dom_sf"/>
</dbReference>
<dbReference type="OrthoDB" id="2148513at2759"/>
<dbReference type="SMART" id="SM00484">
    <property type="entry name" value="XPGI"/>
    <property type="match status" value="1"/>
</dbReference>
<gene>
    <name evidence="2" type="ORF">LACBIDRAFT_304937</name>
</gene>
<reference evidence="2 3" key="1">
    <citation type="journal article" date="2008" name="Nature">
        <title>The genome of Laccaria bicolor provides insights into mycorrhizal symbiosis.</title>
        <authorList>
            <person name="Martin F."/>
            <person name="Aerts A."/>
            <person name="Ahren D."/>
            <person name="Brun A."/>
            <person name="Danchin E.G.J."/>
            <person name="Duchaussoy F."/>
            <person name="Gibon J."/>
            <person name="Kohler A."/>
            <person name="Lindquist E."/>
            <person name="Pereda V."/>
            <person name="Salamov A."/>
            <person name="Shapiro H.J."/>
            <person name="Wuyts J."/>
            <person name="Blaudez D."/>
            <person name="Buee M."/>
            <person name="Brokstein P."/>
            <person name="Canbaeck B."/>
            <person name="Cohen D."/>
            <person name="Courty P.E."/>
            <person name="Coutinho P.M."/>
            <person name="Delaruelle C."/>
            <person name="Detter J.C."/>
            <person name="Deveau A."/>
            <person name="DiFazio S."/>
            <person name="Duplessis S."/>
            <person name="Fraissinet-Tachet L."/>
            <person name="Lucic E."/>
            <person name="Frey-Klett P."/>
            <person name="Fourrey C."/>
            <person name="Feussner I."/>
            <person name="Gay G."/>
            <person name="Grimwood J."/>
            <person name="Hoegger P.J."/>
            <person name="Jain P."/>
            <person name="Kilaru S."/>
            <person name="Labbe J."/>
            <person name="Lin Y.C."/>
            <person name="Legue V."/>
            <person name="Le Tacon F."/>
            <person name="Marmeisse R."/>
            <person name="Melayah D."/>
            <person name="Montanini B."/>
            <person name="Muratet M."/>
            <person name="Nehls U."/>
            <person name="Niculita-Hirzel H."/>
            <person name="Oudot-Le Secq M.P."/>
            <person name="Peter M."/>
            <person name="Quesneville H."/>
            <person name="Rajashekar B."/>
            <person name="Reich M."/>
            <person name="Rouhier N."/>
            <person name="Schmutz J."/>
            <person name="Yin T."/>
            <person name="Chalot M."/>
            <person name="Henrissat B."/>
            <person name="Kuees U."/>
            <person name="Lucas S."/>
            <person name="Van de Peer Y."/>
            <person name="Podila G.K."/>
            <person name="Polle A."/>
            <person name="Pukkila P.J."/>
            <person name="Richardson P.M."/>
            <person name="Rouze P."/>
            <person name="Sanders I.R."/>
            <person name="Stajich J.E."/>
            <person name="Tunlid A."/>
            <person name="Tuskan G."/>
            <person name="Grigoriev I.V."/>
        </authorList>
    </citation>
    <scope>NUCLEOTIDE SEQUENCE [LARGE SCALE GENOMIC DNA]</scope>
    <source>
        <strain evidence="3">S238N-H82 / ATCC MYA-4686</strain>
    </source>
</reference>
<dbReference type="Pfam" id="PF00867">
    <property type="entry name" value="XPG_I"/>
    <property type="match status" value="1"/>
</dbReference>
<dbReference type="Proteomes" id="UP000001194">
    <property type="component" value="Unassembled WGS sequence"/>
</dbReference>
<evidence type="ECO:0000313" key="2">
    <source>
        <dbReference type="EMBL" id="EDR04225.1"/>
    </source>
</evidence>
<keyword evidence="3" id="KW-1185">Reference proteome</keyword>
<dbReference type="PRINTS" id="PR00853">
    <property type="entry name" value="XPGRADSUPER"/>
</dbReference>
<dbReference type="GeneID" id="6080712"/>
<protein>
    <submittedName>
        <fullName evidence="2">Predicted protein</fullName>
    </submittedName>
</protein>
<dbReference type="InterPro" id="IPR006084">
    <property type="entry name" value="XPG/Rad2"/>
</dbReference>
<dbReference type="GO" id="GO:0017108">
    <property type="term" value="F:5'-flap endonuclease activity"/>
    <property type="evidence" value="ECO:0007669"/>
    <property type="project" value="TreeGrafter"/>
</dbReference>
<accession>B0DMP5</accession>
<dbReference type="PANTHER" id="PTHR11081">
    <property type="entry name" value="FLAP ENDONUCLEASE FAMILY MEMBER"/>
    <property type="match status" value="1"/>
</dbReference>
<dbReference type="InParanoid" id="B0DMP5"/>
<proteinExistence type="predicted"/>
<dbReference type="RefSeq" id="XP_001885116.1">
    <property type="nucleotide sequence ID" value="XM_001885081.1"/>
</dbReference>
<organism evidence="3">
    <name type="scientific">Laccaria bicolor (strain S238N-H82 / ATCC MYA-4686)</name>
    <name type="common">Bicoloured deceiver</name>
    <name type="synonym">Laccaria laccata var. bicolor</name>
    <dbReference type="NCBI Taxonomy" id="486041"/>
    <lineage>
        <taxon>Eukaryota</taxon>
        <taxon>Fungi</taxon>
        <taxon>Dikarya</taxon>
        <taxon>Basidiomycota</taxon>
        <taxon>Agaricomycotina</taxon>
        <taxon>Agaricomycetes</taxon>
        <taxon>Agaricomycetidae</taxon>
        <taxon>Agaricales</taxon>
        <taxon>Agaricineae</taxon>
        <taxon>Hydnangiaceae</taxon>
        <taxon>Laccaria</taxon>
    </lineage>
</organism>
<dbReference type="HOGENOM" id="CLU_007575_4_0_1"/>
<dbReference type="Gene3D" id="3.40.50.1010">
    <property type="entry name" value="5'-nuclease"/>
    <property type="match status" value="2"/>
</dbReference>
<dbReference type="PANTHER" id="PTHR11081:SF75">
    <property type="entry name" value="ENDONUCLEASE, PUTATIVE (AFU_ORTHOLOGUE AFUA_3G13260)-RELATED"/>
    <property type="match status" value="1"/>
</dbReference>
<dbReference type="EMBL" id="DS547119">
    <property type="protein sequence ID" value="EDR04225.1"/>
    <property type="molecule type" value="Genomic_DNA"/>
</dbReference>
<dbReference type="STRING" id="486041.B0DMP5"/>
<evidence type="ECO:0000313" key="3">
    <source>
        <dbReference type="Proteomes" id="UP000001194"/>
    </source>
</evidence>
<dbReference type="InterPro" id="IPR006086">
    <property type="entry name" value="XPG-I_dom"/>
</dbReference>
<name>B0DMP5_LACBS</name>
<dbReference type="InterPro" id="IPR036279">
    <property type="entry name" value="5-3_exonuclease_C_sf"/>
</dbReference>
<dbReference type="CDD" id="cd09870">
    <property type="entry name" value="PIN_YEN1"/>
    <property type="match status" value="1"/>
</dbReference>
<dbReference type="GO" id="GO:0006281">
    <property type="term" value="P:DNA repair"/>
    <property type="evidence" value="ECO:0007669"/>
    <property type="project" value="UniProtKB-ARBA"/>
</dbReference>
<dbReference type="SUPFAM" id="SSF88723">
    <property type="entry name" value="PIN domain-like"/>
    <property type="match status" value="1"/>
</dbReference>
<evidence type="ECO:0000259" key="1">
    <source>
        <dbReference type="SMART" id="SM00484"/>
    </source>
</evidence>
<dbReference type="SUPFAM" id="SSF47807">
    <property type="entry name" value="5' to 3' exonuclease, C-terminal subdomain"/>
    <property type="match status" value="1"/>
</dbReference>
<dbReference type="AlphaFoldDB" id="B0DMP5"/>